<gene>
    <name evidence="1" type="ORF">GCM10023196_106300</name>
</gene>
<comment type="caution">
    <text evidence="1">The sequence shown here is derived from an EMBL/GenBank/DDBJ whole genome shotgun (WGS) entry which is preliminary data.</text>
</comment>
<proteinExistence type="predicted"/>
<reference evidence="2" key="1">
    <citation type="journal article" date="2019" name="Int. J. Syst. Evol. Microbiol.">
        <title>The Global Catalogue of Microorganisms (GCM) 10K type strain sequencing project: providing services to taxonomists for standard genome sequencing and annotation.</title>
        <authorList>
            <consortium name="The Broad Institute Genomics Platform"/>
            <consortium name="The Broad Institute Genome Sequencing Center for Infectious Disease"/>
            <person name="Wu L."/>
            <person name="Ma J."/>
        </authorList>
    </citation>
    <scope>NUCLEOTIDE SEQUENCE [LARGE SCALE GENOMIC DNA]</scope>
    <source>
        <strain evidence="2">JCM 17939</strain>
    </source>
</reference>
<accession>A0ABP8UUL7</accession>
<dbReference type="Proteomes" id="UP001501442">
    <property type="component" value="Unassembled WGS sequence"/>
</dbReference>
<dbReference type="EMBL" id="BAABHK010000033">
    <property type="protein sequence ID" value="GAA4640517.1"/>
    <property type="molecule type" value="Genomic_DNA"/>
</dbReference>
<sequence>MSDIRISAAVMAHPSRAENARKVAGQCPELEPRIVFDPDPGTPGSTLRTALLAWETIPDAATHHLVLQDDVLLCADFSEEVAAAVASRPDSPLFLFTDWGTRAAQTLRLAALGGRSWAEVIDEVVPAQAILLPASMVAEFVAFVAAHPEIGDDDAVSMRAFLDARQATAFVSVPNLVEHQGLPSLLGNDLLMGHRRSPCFGHPPRSASSWSSAAVECLTVVPHFWTGRSICCVRENGRWEDVTTHHWLTRNGMPLPEQIERFEEAVDAAPVMPTVQETISRTLVFEFWLTAFMFGAVAASLGDDLPAAVKRPLARRSLDTLLAGGLRRLLAPERIVAVSAEFTPLLHAGIEAGASAGLFGTAS</sequence>
<dbReference type="RefSeq" id="WP_345444298.1">
    <property type="nucleotide sequence ID" value="NZ_BAABHK010000033.1"/>
</dbReference>
<evidence type="ECO:0008006" key="3">
    <source>
        <dbReference type="Google" id="ProtNLM"/>
    </source>
</evidence>
<name>A0ABP8UUL7_9ACTN</name>
<evidence type="ECO:0000313" key="2">
    <source>
        <dbReference type="Proteomes" id="UP001501442"/>
    </source>
</evidence>
<evidence type="ECO:0000313" key="1">
    <source>
        <dbReference type="EMBL" id="GAA4640517.1"/>
    </source>
</evidence>
<protein>
    <recommendedName>
        <fullName evidence="3">Glycosyltransferase</fullName>
    </recommendedName>
</protein>
<organism evidence="1 2">
    <name type="scientific">Actinoallomurus vinaceus</name>
    <dbReference type="NCBI Taxonomy" id="1080074"/>
    <lineage>
        <taxon>Bacteria</taxon>
        <taxon>Bacillati</taxon>
        <taxon>Actinomycetota</taxon>
        <taxon>Actinomycetes</taxon>
        <taxon>Streptosporangiales</taxon>
        <taxon>Thermomonosporaceae</taxon>
        <taxon>Actinoallomurus</taxon>
    </lineage>
</organism>
<keyword evidence="2" id="KW-1185">Reference proteome</keyword>